<keyword evidence="5 9" id="KW-0479">Metal-binding</keyword>
<evidence type="ECO:0000313" key="16">
    <source>
        <dbReference type="Proteomes" id="UP001207654"/>
    </source>
</evidence>
<evidence type="ECO:0000256" key="2">
    <source>
        <dbReference type="ARBA" id="ARBA00010136"/>
    </source>
</evidence>
<gene>
    <name evidence="15" type="ORF">OV287_50990</name>
</gene>
<dbReference type="Gene3D" id="1.25.50.20">
    <property type="match status" value="1"/>
</dbReference>
<evidence type="ECO:0000256" key="4">
    <source>
        <dbReference type="ARBA" id="ARBA00022670"/>
    </source>
</evidence>
<dbReference type="PROSITE" id="PS51257">
    <property type="entry name" value="PROKAR_LIPOPROTEIN"/>
    <property type="match status" value="1"/>
</dbReference>
<feature type="domain" description="ERAP1-like C-terminal" evidence="13">
    <location>
        <begin position="572"/>
        <end position="884"/>
    </location>
</feature>
<comment type="caution">
    <text evidence="15">The sequence shown here is derived from an EMBL/GenBank/DDBJ whole genome shotgun (WGS) entry which is preliminary data.</text>
</comment>
<evidence type="ECO:0000256" key="1">
    <source>
        <dbReference type="ARBA" id="ARBA00000098"/>
    </source>
</evidence>
<dbReference type="InterPro" id="IPR050344">
    <property type="entry name" value="Peptidase_M1_aminopeptidases"/>
</dbReference>
<dbReference type="PANTHER" id="PTHR11533">
    <property type="entry name" value="PROTEASE M1 ZINC METALLOPROTEASE"/>
    <property type="match status" value="1"/>
</dbReference>
<evidence type="ECO:0000259" key="14">
    <source>
        <dbReference type="Pfam" id="PF17900"/>
    </source>
</evidence>
<keyword evidence="11" id="KW-0732">Signal</keyword>
<dbReference type="SUPFAM" id="SSF63737">
    <property type="entry name" value="Leukotriene A4 hydrolase N-terminal domain"/>
    <property type="match status" value="1"/>
</dbReference>
<name>A0ABT4APW2_9BACT</name>
<evidence type="ECO:0000259" key="13">
    <source>
        <dbReference type="Pfam" id="PF11838"/>
    </source>
</evidence>
<dbReference type="CDD" id="cd09601">
    <property type="entry name" value="M1_APN-Q_like"/>
    <property type="match status" value="1"/>
</dbReference>
<dbReference type="PRINTS" id="PR00756">
    <property type="entry name" value="ALADIPTASE"/>
</dbReference>
<comment type="cofactor">
    <cofactor evidence="9">
        <name>Zn(2+)</name>
        <dbReference type="ChEBI" id="CHEBI:29105"/>
    </cofactor>
    <text evidence="9">Binds 1 zinc ion per subunit.</text>
</comment>
<evidence type="ECO:0000259" key="12">
    <source>
        <dbReference type="Pfam" id="PF01433"/>
    </source>
</evidence>
<dbReference type="Proteomes" id="UP001207654">
    <property type="component" value="Unassembled WGS sequence"/>
</dbReference>
<dbReference type="Pfam" id="PF17900">
    <property type="entry name" value="Peptidase_M1_N"/>
    <property type="match status" value="1"/>
</dbReference>
<comment type="catalytic activity">
    <reaction evidence="1">
        <text>Release of an N-terminal amino acid, Xaa-|-Yaa- from a peptide, amide or arylamide. Xaa is preferably Ala, but may be most amino acids including Pro (slow action). When a terminal hydrophobic residue is followed by a prolyl residue, the two may be released as an intact Xaa-Pro dipeptide.</text>
        <dbReference type="EC" id="3.4.11.2"/>
    </reaction>
</comment>
<reference evidence="15 16" key="1">
    <citation type="submission" date="2022-11" db="EMBL/GenBank/DDBJ databases">
        <title>Minimal conservation of predation-associated metabolite biosynthetic gene clusters underscores biosynthetic potential of Myxococcota including descriptions for ten novel species: Archangium lansinium sp. nov., Myxococcus landrumus sp. nov., Nannocystis bai.</title>
        <authorList>
            <person name="Ahearne A."/>
            <person name="Stevens C."/>
            <person name="Phillips K."/>
        </authorList>
    </citation>
    <scope>NUCLEOTIDE SEQUENCE [LARGE SCALE GENOMIC DNA]</scope>
    <source>
        <strain evidence="15 16">MIWBW</strain>
    </source>
</reference>
<protein>
    <recommendedName>
        <fullName evidence="9">Aminopeptidase</fullName>
        <ecNumber evidence="9">3.4.11.-</ecNumber>
    </recommendedName>
</protein>
<comment type="similarity">
    <text evidence="2 9">Belongs to the peptidase M1 family.</text>
</comment>
<feature type="domain" description="Peptidase M1 membrane alanine aminopeptidase" evidence="12">
    <location>
        <begin position="276"/>
        <end position="488"/>
    </location>
</feature>
<dbReference type="InterPro" id="IPR014782">
    <property type="entry name" value="Peptidase_M1_dom"/>
</dbReference>
<dbReference type="Pfam" id="PF11838">
    <property type="entry name" value="ERAP1_C"/>
    <property type="match status" value="1"/>
</dbReference>
<dbReference type="PANTHER" id="PTHR11533:SF174">
    <property type="entry name" value="PUROMYCIN-SENSITIVE AMINOPEPTIDASE-RELATED"/>
    <property type="match status" value="1"/>
</dbReference>
<dbReference type="InterPro" id="IPR042097">
    <property type="entry name" value="Aminopeptidase_N-like_N_sf"/>
</dbReference>
<evidence type="ECO:0000256" key="8">
    <source>
        <dbReference type="ARBA" id="ARBA00023049"/>
    </source>
</evidence>
<evidence type="ECO:0000256" key="5">
    <source>
        <dbReference type="ARBA" id="ARBA00022723"/>
    </source>
</evidence>
<dbReference type="EC" id="3.4.11.-" evidence="9"/>
<dbReference type="InterPro" id="IPR034016">
    <property type="entry name" value="M1_APN-typ"/>
</dbReference>
<dbReference type="EMBL" id="JAPNKA010000001">
    <property type="protein sequence ID" value="MCY1082807.1"/>
    <property type="molecule type" value="Genomic_DNA"/>
</dbReference>
<evidence type="ECO:0000256" key="6">
    <source>
        <dbReference type="ARBA" id="ARBA00022801"/>
    </source>
</evidence>
<evidence type="ECO:0000256" key="11">
    <source>
        <dbReference type="SAM" id="SignalP"/>
    </source>
</evidence>
<evidence type="ECO:0000256" key="10">
    <source>
        <dbReference type="SAM" id="MobiDB-lite"/>
    </source>
</evidence>
<keyword evidence="3 9" id="KW-0031">Aminopeptidase</keyword>
<dbReference type="Gene3D" id="1.10.390.10">
    <property type="entry name" value="Neutral Protease Domain 2"/>
    <property type="match status" value="1"/>
</dbReference>
<dbReference type="Gene3D" id="2.60.40.1910">
    <property type="match status" value="1"/>
</dbReference>
<organism evidence="15 16">
    <name type="scientific">Archangium lansingense</name>
    <dbReference type="NCBI Taxonomy" id="2995310"/>
    <lineage>
        <taxon>Bacteria</taxon>
        <taxon>Pseudomonadati</taxon>
        <taxon>Myxococcota</taxon>
        <taxon>Myxococcia</taxon>
        <taxon>Myxococcales</taxon>
        <taxon>Cystobacterineae</taxon>
        <taxon>Archangiaceae</taxon>
        <taxon>Archangium</taxon>
    </lineage>
</organism>
<keyword evidence="8 9" id="KW-0482">Metalloprotease</keyword>
<dbReference type="Pfam" id="PF01433">
    <property type="entry name" value="Peptidase_M1"/>
    <property type="match status" value="1"/>
</dbReference>
<feature type="chain" id="PRO_5045171111" description="Aminopeptidase" evidence="11">
    <location>
        <begin position="24"/>
        <end position="914"/>
    </location>
</feature>
<feature type="signal peptide" evidence="11">
    <location>
        <begin position="1"/>
        <end position="23"/>
    </location>
</feature>
<evidence type="ECO:0000256" key="7">
    <source>
        <dbReference type="ARBA" id="ARBA00022833"/>
    </source>
</evidence>
<evidence type="ECO:0000256" key="3">
    <source>
        <dbReference type="ARBA" id="ARBA00022438"/>
    </source>
</evidence>
<dbReference type="InterPro" id="IPR001930">
    <property type="entry name" value="Peptidase_M1"/>
</dbReference>
<feature type="region of interest" description="Disordered" evidence="10">
    <location>
        <begin position="21"/>
        <end position="60"/>
    </location>
</feature>
<keyword evidence="16" id="KW-1185">Reference proteome</keyword>
<dbReference type="InterPro" id="IPR024571">
    <property type="entry name" value="ERAP1-like_C_dom"/>
</dbReference>
<feature type="compositionally biased region" description="Low complexity" evidence="10">
    <location>
        <begin position="28"/>
        <end position="46"/>
    </location>
</feature>
<dbReference type="SUPFAM" id="SSF55486">
    <property type="entry name" value="Metalloproteases ('zincins'), catalytic domain"/>
    <property type="match status" value="1"/>
</dbReference>
<sequence length="914" mass="99421">MPRTTRRASFALLAALTACGARQPVPTPDADPSSSPSPSVEVVAAPRPTPASPDLRLPSQVRPTGYTVELTIDPAAPVFQGVVDMELEVKEATDALWLHGRHLTVREATLTVDGKSERLTPVKGKGDFLGFVPASTLKPGAARLRIVYEGQLSERETSGAFRAQDEGAWYAYTQFEPIGARRVFPCFDEPGFKVPWQLTFHVPAGNVAVTNTPLVNEEPRASGGTTYRFARTQPVPSYLIAFGVGPFDFLEAKPSGEKAVRTRIVTLKGRSAEGVYAAKVTPEILGHLERYFGTPYPYEKLDVLSVPLLGGAMEHPGLVTFNSASILAKPGEDSLNRQRRFYNTQTHELAHQWFGNLVTLAWWDDLWLNEAFATWATPRIIESAQPTWDAPIERVRSRAYALGADSLVTARRIRQPIVSEDDIHNAFDGITYGKGAAVLAMVEGWLGRDVFQRGVQRHLRTHAHGNATAKDFLEALSAEAGRDVSGVLGSFLDQGGAPLVTTRLDCSGKVPVVRLSQSRFLPLGSSGDAKQEWKVPLCVRYGSGKVSGRACTVLEGESAELPLPEAKACPTWVLPNADGAGYFRTALDTQMLGRLLSTESRQLSRAERVALIGDVQALVNAGAMPAADALGLVPGLAGEKDRQVFQASLELLNMLRPSLLSESRHADRARFLRDTYGARARALGFTPRANEDEDTRLLRPMLLGIAGEEGGDPRLVGEARQLTRKWLTDSKAIAPELVRTTLAIASAHGDAALHGELMKAMRSEKERHKREQLINALSGFSDPALVSENLKLLLDSSVDMREVDGLLFGASWDVRTRDVAYAFVKENYDALAGRLPEEMVGALAWSAGSYCDPVHRQEAAAFFTQRLERAPGGTRMLAQMLEGMDLCIAFKAAQGSSVESFLSSPRTVPARTGR</sequence>
<dbReference type="RefSeq" id="WP_267541362.1">
    <property type="nucleotide sequence ID" value="NZ_JAPNKA010000001.1"/>
</dbReference>
<dbReference type="InterPro" id="IPR027268">
    <property type="entry name" value="Peptidase_M4/M1_CTD_sf"/>
</dbReference>
<accession>A0ABT4APW2</accession>
<dbReference type="InterPro" id="IPR045357">
    <property type="entry name" value="Aminopeptidase_N-like_N"/>
</dbReference>
<evidence type="ECO:0000256" key="9">
    <source>
        <dbReference type="RuleBase" id="RU364040"/>
    </source>
</evidence>
<dbReference type="Gene3D" id="2.60.40.1730">
    <property type="entry name" value="tricorn interacting facor f3 domain"/>
    <property type="match status" value="1"/>
</dbReference>
<keyword evidence="4 9" id="KW-0645">Protease</keyword>
<keyword evidence="6 9" id="KW-0378">Hydrolase</keyword>
<keyword evidence="7 9" id="KW-0862">Zinc</keyword>
<proteinExistence type="inferred from homology"/>
<feature type="domain" description="Aminopeptidase N-like N-terminal" evidence="14">
    <location>
        <begin position="63"/>
        <end position="239"/>
    </location>
</feature>
<evidence type="ECO:0000313" key="15">
    <source>
        <dbReference type="EMBL" id="MCY1082807.1"/>
    </source>
</evidence>